<keyword evidence="1" id="KW-0175">Coiled coil</keyword>
<evidence type="ECO:0000313" key="5">
    <source>
        <dbReference type="RefSeq" id="XP_046602574.1"/>
    </source>
</evidence>
<evidence type="ECO:0000313" key="4">
    <source>
        <dbReference type="Proteomes" id="UP000829291"/>
    </source>
</evidence>
<name>A0ABM3GQQ8_NEOLC</name>
<evidence type="ECO:0000256" key="1">
    <source>
        <dbReference type="SAM" id="Coils"/>
    </source>
</evidence>
<dbReference type="InterPro" id="IPR000477">
    <property type="entry name" value="RT_dom"/>
</dbReference>
<evidence type="ECO:0000259" key="3">
    <source>
        <dbReference type="PROSITE" id="PS50878"/>
    </source>
</evidence>
<reference evidence="5" key="1">
    <citation type="submission" date="2025-08" db="UniProtKB">
        <authorList>
            <consortium name="RefSeq"/>
        </authorList>
    </citation>
    <scope>IDENTIFICATION</scope>
    <source>
        <tissue evidence="5">Thorax and Abdomen</tissue>
    </source>
</reference>
<dbReference type="SUPFAM" id="SSF56672">
    <property type="entry name" value="DNA/RNA polymerases"/>
    <property type="match status" value="1"/>
</dbReference>
<sequence length="554" mass="63723">MSNAGGQKEGVNREEEEKKKGRPGAVAALGRDRRHSLGSSATVLDLWKRKREEEGEKGEEEVDELQERERVFGKSRKVHRSPEGKTGEEGKVEGGGIQDMLRLIREELKIGLEEVKGQGRGIREEMEKIKGEMTRREEQWEVERGEMKEMIRDLGKRLEEVEERRGGEMERVKERLIELEKKSAEGEGERQVQGNAEVAQVTIDRLKEMEWAIERKEREERRGNIVVRGARLEKGREKEELKKILQLIGVEVEVKDMWEVGAKKGGEKGIWIARLGNREQKRQVMGRKSLLKGREERIDEDLTWAERGMKWKLREIAAIEERRGNRVRIGPVGKDKGKMVAFFVDLKAAFDSVNRKVLWETMERRGVREGLRLRIEEIYKETKSRVRSGGKLGEAFWTARGVRQGCPLSPHVFNLLLADLEEEMGRGRRVGGVELAGGRVCTLAYADDIVLLAESEEEMEAMIRKLERYMDRKRLTVNVGKSKIMRFRKGGGRRKNIDWRWKGKRIEEVKEFSYLGYRVKCNGGQEAQASMDGNRVFIGDMRVERVEGGRGGTG</sequence>
<dbReference type="Gene3D" id="3.30.70.270">
    <property type="match status" value="1"/>
</dbReference>
<gene>
    <name evidence="5" type="primary">LOC124296585</name>
</gene>
<feature type="compositionally biased region" description="Basic and acidic residues" evidence="2">
    <location>
        <begin position="80"/>
        <end position="92"/>
    </location>
</feature>
<feature type="domain" description="Reverse transcriptase" evidence="3">
    <location>
        <begin position="160"/>
        <end position="519"/>
    </location>
</feature>
<evidence type="ECO:0000256" key="2">
    <source>
        <dbReference type="SAM" id="MobiDB-lite"/>
    </source>
</evidence>
<dbReference type="PROSITE" id="PS50878">
    <property type="entry name" value="RT_POL"/>
    <property type="match status" value="1"/>
</dbReference>
<dbReference type="Proteomes" id="UP000829291">
    <property type="component" value="Chromosome 1"/>
</dbReference>
<dbReference type="PANTHER" id="PTHR47027">
    <property type="entry name" value="REVERSE TRANSCRIPTASE DOMAIN-CONTAINING PROTEIN"/>
    <property type="match status" value="1"/>
</dbReference>
<feature type="coiled-coil region" evidence="1">
    <location>
        <begin position="144"/>
        <end position="219"/>
    </location>
</feature>
<protein>
    <submittedName>
        <fullName evidence="5">Caldesmon-like</fullName>
    </submittedName>
</protein>
<accession>A0ABM3GQQ8</accession>
<dbReference type="RefSeq" id="XP_046602574.1">
    <property type="nucleotide sequence ID" value="XM_046746618.1"/>
</dbReference>
<dbReference type="GeneID" id="124296585"/>
<feature type="compositionally biased region" description="Acidic residues" evidence="2">
    <location>
        <begin position="55"/>
        <end position="64"/>
    </location>
</feature>
<proteinExistence type="predicted"/>
<keyword evidence="4" id="KW-1185">Reference proteome</keyword>
<organism evidence="4 5">
    <name type="scientific">Neodiprion lecontei</name>
    <name type="common">Redheaded pine sawfly</name>
    <dbReference type="NCBI Taxonomy" id="441921"/>
    <lineage>
        <taxon>Eukaryota</taxon>
        <taxon>Metazoa</taxon>
        <taxon>Ecdysozoa</taxon>
        <taxon>Arthropoda</taxon>
        <taxon>Hexapoda</taxon>
        <taxon>Insecta</taxon>
        <taxon>Pterygota</taxon>
        <taxon>Neoptera</taxon>
        <taxon>Endopterygota</taxon>
        <taxon>Hymenoptera</taxon>
        <taxon>Tenthredinoidea</taxon>
        <taxon>Diprionidae</taxon>
        <taxon>Diprioninae</taxon>
        <taxon>Neodiprion</taxon>
    </lineage>
</organism>
<dbReference type="Pfam" id="PF00078">
    <property type="entry name" value="RVT_1"/>
    <property type="match status" value="1"/>
</dbReference>
<feature type="compositionally biased region" description="Basic and acidic residues" evidence="2">
    <location>
        <begin position="10"/>
        <end position="19"/>
    </location>
</feature>
<dbReference type="PANTHER" id="PTHR47027:SF20">
    <property type="entry name" value="REVERSE TRANSCRIPTASE-LIKE PROTEIN WITH RNA-DIRECTED DNA POLYMERASE DOMAIN"/>
    <property type="match status" value="1"/>
</dbReference>
<dbReference type="InterPro" id="IPR043502">
    <property type="entry name" value="DNA/RNA_pol_sf"/>
</dbReference>
<feature type="region of interest" description="Disordered" evidence="2">
    <location>
        <begin position="1"/>
        <end position="94"/>
    </location>
</feature>
<dbReference type="InterPro" id="IPR043128">
    <property type="entry name" value="Rev_trsase/Diguanyl_cyclase"/>
</dbReference>